<dbReference type="Pfam" id="PF19303">
    <property type="entry name" value="Anticodon_3"/>
    <property type="match status" value="1"/>
</dbReference>
<keyword evidence="3 9" id="KW-0547">Nucleotide-binding</keyword>
<evidence type="ECO:0000256" key="8">
    <source>
        <dbReference type="ARBA" id="ARBA00047364"/>
    </source>
</evidence>
<evidence type="ECO:0000313" key="12">
    <source>
        <dbReference type="EMBL" id="CEQ41303.1"/>
    </source>
</evidence>
<keyword evidence="4 9" id="KW-0067">ATP-binding</keyword>
<dbReference type="SUPFAM" id="SSF57770">
    <property type="entry name" value="Methionyl-tRNA synthetase (MetRS), Zn-domain"/>
    <property type="match status" value="1"/>
</dbReference>
<name>A0A0D6ENI5_SPOSA</name>
<feature type="domain" description="WHEP-TRS" evidence="11">
    <location>
        <begin position="786"/>
        <end position="842"/>
    </location>
</feature>
<dbReference type="FunFam" id="1.10.730.10:FF:000037">
    <property type="entry name" value="Methionyl-tRNA synthetase"/>
    <property type="match status" value="1"/>
</dbReference>
<dbReference type="Gene3D" id="3.40.50.620">
    <property type="entry name" value="HUPs"/>
    <property type="match status" value="2"/>
</dbReference>
<dbReference type="CDD" id="cd01200">
    <property type="entry name" value="WHEPGMRS_RNA"/>
    <property type="match status" value="1"/>
</dbReference>
<evidence type="ECO:0000256" key="1">
    <source>
        <dbReference type="ARBA" id="ARBA00005594"/>
    </source>
</evidence>
<proteinExistence type="inferred from homology"/>
<dbReference type="GO" id="GO:0017101">
    <property type="term" value="C:aminoacyl-tRNA synthetase multienzyme complex"/>
    <property type="evidence" value="ECO:0007669"/>
    <property type="project" value="TreeGrafter"/>
</dbReference>
<dbReference type="InterPro" id="IPR014729">
    <property type="entry name" value="Rossmann-like_a/b/a_fold"/>
</dbReference>
<evidence type="ECO:0000256" key="4">
    <source>
        <dbReference type="ARBA" id="ARBA00022840"/>
    </source>
</evidence>
<dbReference type="SUPFAM" id="SSF47323">
    <property type="entry name" value="Anticodon-binding domain of a subclass of class I aminoacyl-tRNA synthetases"/>
    <property type="match status" value="1"/>
</dbReference>
<evidence type="ECO:0000256" key="6">
    <source>
        <dbReference type="ARBA" id="ARBA00023146"/>
    </source>
</evidence>
<dbReference type="Gene3D" id="1.10.287.10">
    <property type="entry name" value="S15/NS1, RNA-binding"/>
    <property type="match status" value="1"/>
</dbReference>
<keyword evidence="2 9" id="KW-0436">Ligase</keyword>
<evidence type="ECO:0000313" key="13">
    <source>
        <dbReference type="Proteomes" id="UP000243876"/>
    </source>
</evidence>
<dbReference type="InterPro" id="IPR023458">
    <property type="entry name" value="Met-tRNA_ligase_1"/>
</dbReference>
<dbReference type="InterPro" id="IPR000738">
    <property type="entry name" value="WHEP-TRS_dom"/>
</dbReference>
<dbReference type="GO" id="GO:0005829">
    <property type="term" value="C:cytosol"/>
    <property type="evidence" value="ECO:0007669"/>
    <property type="project" value="TreeGrafter"/>
</dbReference>
<dbReference type="Pfam" id="PF09334">
    <property type="entry name" value="tRNA-synt_1g"/>
    <property type="match status" value="2"/>
</dbReference>
<keyword evidence="5 9" id="KW-0648">Protein biosynthesis</keyword>
<evidence type="ECO:0000256" key="7">
    <source>
        <dbReference type="ARBA" id="ARBA00030904"/>
    </source>
</evidence>
<evidence type="ECO:0000256" key="10">
    <source>
        <dbReference type="SAM" id="Coils"/>
    </source>
</evidence>
<evidence type="ECO:0000256" key="9">
    <source>
        <dbReference type="RuleBase" id="RU363039"/>
    </source>
</evidence>
<keyword evidence="6 9" id="KW-0030">Aminoacyl-tRNA synthetase</keyword>
<dbReference type="PANTHER" id="PTHR45765">
    <property type="entry name" value="METHIONINE--TRNA LIGASE"/>
    <property type="match status" value="1"/>
</dbReference>
<dbReference type="Pfam" id="PF00458">
    <property type="entry name" value="WHEP-TRS"/>
    <property type="match status" value="1"/>
</dbReference>
<dbReference type="PROSITE" id="PS51185">
    <property type="entry name" value="WHEP_TRS_2"/>
    <property type="match status" value="1"/>
</dbReference>
<sequence>MASPFPAKPAESSERRIRAGVELRDFRNDRDDGKIPLAWVQYVRNECDDSLPKDGERNVLITSALPYVNNQPHLGLCFLLLLLLRVMALANTALSLSGNIIGSTLSADVFARYSRQRNQRVLYVSCHLRERERRGTGANLVPFFLKICGTDEYGTTTEVMAAKEGLGPKELCDKWRQLMIQGTDHKLHADSYEWFEIGFDHFGRTSTEKQTDIPKCRICQDIFLKLYNNGWLEEHENQQLYCEKDQRFLADRYVEGTCPKCHYDGARGDQCEHCSVTYESPMELVNPRCSACGSTPTARTTAHLHIKLAELQPKIEAFVQKSSSTGTWSSNGKAFTDGWLRGGLQSRGMTRDLEWGVRLPKELGEKWEKKVMYVWFDAPIGYPSITANYTDEWKQWWRNPENVTLYQFMGKVRGFKCFSLLDPQVDLRTLLTGQRCASCIHPPNRGVTDLTLTVPFHTVLFPGYLLGSGDNWTMLNSISTTGTLWLSFIASQVPSLTTTSLAEYLQYEGTKFSKSKNVGVFGQNARETGVPPSVWRYYLLQNRPETNDSEFTWDDFVAKANAELLNNLGNFVNRMIKFVNAKYDSVLADPKKGEFDYSKPYPFAEQDQAFVNEVNTLLATFNDQLEHQKIRAGLATLLHISGRGNQFIQDNRVDNALLASQPDRCAEIVLLTINLIYILSAITHPFMPSTSDSIISQLNAIPRSIPDTFSIDILPGHRIGTAQHLFSRIDPKNVPVWRAQFGGEAAKAALGGKEEPKLSKKAQEKARKAAQKAAEEAKAALPRTEEQIALEEQIKVQGEKVRRIKTGKPEAGDGNVDDEVAQLKALKEELKLLETKLMGLQL</sequence>
<dbReference type="GO" id="GO:0006431">
    <property type="term" value="P:methionyl-tRNA aminoacylation"/>
    <property type="evidence" value="ECO:0007669"/>
    <property type="project" value="TreeGrafter"/>
</dbReference>
<dbReference type="GO" id="GO:0005524">
    <property type="term" value="F:ATP binding"/>
    <property type="evidence" value="ECO:0007669"/>
    <property type="project" value="UniProtKB-KW"/>
</dbReference>
<comment type="similarity">
    <text evidence="1 9">Belongs to the class-I aminoacyl-tRNA synthetase family.</text>
</comment>
<dbReference type="OrthoDB" id="5844513at2759"/>
<accession>A0A0D6ENI5</accession>
<dbReference type="InterPro" id="IPR015413">
    <property type="entry name" value="Methionyl/Leucyl_tRNA_Synth"/>
</dbReference>
<dbReference type="SUPFAM" id="SSF52374">
    <property type="entry name" value="Nucleotidylyl transferase"/>
    <property type="match status" value="1"/>
</dbReference>
<reference evidence="13" key="1">
    <citation type="submission" date="2015-02" db="EMBL/GenBank/DDBJ databases">
        <authorList>
            <person name="Gon?alves P."/>
        </authorList>
    </citation>
    <scope>NUCLEOTIDE SEQUENCE [LARGE SCALE GENOMIC DNA]</scope>
</reference>
<dbReference type="InterPro" id="IPR029038">
    <property type="entry name" value="MetRS_Zn"/>
</dbReference>
<dbReference type="SUPFAM" id="SSF47060">
    <property type="entry name" value="S15/NS1 RNA-binding domain"/>
    <property type="match status" value="1"/>
</dbReference>
<organism evidence="12 13">
    <name type="scientific">Sporidiobolus salmonicolor</name>
    <name type="common">Yeast-like fungus</name>
    <name type="synonym">Sporobolomyces salmonicolor</name>
    <dbReference type="NCBI Taxonomy" id="5005"/>
    <lineage>
        <taxon>Eukaryota</taxon>
        <taxon>Fungi</taxon>
        <taxon>Dikarya</taxon>
        <taxon>Basidiomycota</taxon>
        <taxon>Pucciniomycotina</taxon>
        <taxon>Microbotryomycetes</taxon>
        <taxon>Sporidiobolales</taxon>
        <taxon>Sporidiobolaceae</taxon>
        <taxon>Sporobolomyces</taxon>
    </lineage>
</organism>
<keyword evidence="13" id="KW-1185">Reference proteome</keyword>
<dbReference type="AlphaFoldDB" id="A0A0D6ENI5"/>
<dbReference type="InterPro" id="IPR041872">
    <property type="entry name" value="Anticodon_Met"/>
</dbReference>
<dbReference type="CDD" id="cd07957">
    <property type="entry name" value="Anticodon_Ia_Met"/>
    <property type="match status" value="1"/>
</dbReference>
<evidence type="ECO:0000256" key="2">
    <source>
        <dbReference type="ARBA" id="ARBA00022598"/>
    </source>
</evidence>
<dbReference type="InterPro" id="IPR009080">
    <property type="entry name" value="tRNAsynth_Ia_anticodon-bd"/>
</dbReference>
<dbReference type="EMBL" id="CENE01000013">
    <property type="protein sequence ID" value="CEQ41303.1"/>
    <property type="molecule type" value="Genomic_DNA"/>
</dbReference>
<dbReference type="Proteomes" id="UP000243876">
    <property type="component" value="Unassembled WGS sequence"/>
</dbReference>
<dbReference type="SMART" id="SM00991">
    <property type="entry name" value="WHEP-TRS"/>
    <property type="match status" value="1"/>
</dbReference>
<evidence type="ECO:0000256" key="5">
    <source>
        <dbReference type="ARBA" id="ARBA00022917"/>
    </source>
</evidence>
<evidence type="ECO:0000259" key="11">
    <source>
        <dbReference type="PROSITE" id="PS51185"/>
    </source>
</evidence>
<dbReference type="PANTHER" id="PTHR45765:SF1">
    <property type="entry name" value="METHIONINE--TRNA LIGASE, CYTOPLASMIC"/>
    <property type="match status" value="1"/>
</dbReference>
<protein>
    <recommendedName>
        <fullName evidence="7">Methionyl-tRNA synthetase</fullName>
    </recommendedName>
</protein>
<gene>
    <name evidence="12" type="primary">SPOSA6832_02994</name>
</gene>
<dbReference type="Gene3D" id="2.170.220.10">
    <property type="match status" value="1"/>
</dbReference>
<evidence type="ECO:0000256" key="3">
    <source>
        <dbReference type="ARBA" id="ARBA00022741"/>
    </source>
</evidence>
<dbReference type="GO" id="GO:0004825">
    <property type="term" value="F:methionine-tRNA ligase activity"/>
    <property type="evidence" value="ECO:0007669"/>
    <property type="project" value="UniProtKB-EC"/>
</dbReference>
<dbReference type="Gene3D" id="1.10.730.10">
    <property type="entry name" value="Isoleucyl-tRNA Synthetase, Domain 1"/>
    <property type="match status" value="1"/>
</dbReference>
<dbReference type="InterPro" id="IPR009068">
    <property type="entry name" value="uS15_NS1_RNA-bd_sf"/>
</dbReference>
<feature type="coiled-coil region" evidence="10">
    <location>
        <begin position="760"/>
        <end position="787"/>
    </location>
</feature>
<comment type="catalytic activity">
    <reaction evidence="8">
        <text>tRNA(Met) + L-methionine + ATP = L-methionyl-tRNA(Met) + AMP + diphosphate</text>
        <dbReference type="Rhea" id="RHEA:13481"/>
        <dbReference type="Rhea" id="RHEA-COMP:9667"/>
        <dbReference type="Rhea" id="RHEA-COMP:9698"/>
        <dbReference type="ChEBI" id="CHEBI:30616"/>
        <dbReference type="ChEBI" id="CHEBI:33019"/>
        <dbReference type="ChEBI" id="CHEBI:57844"/>
        <dbReference type="ChEBI" id="CHEBI:78442"/>
        <dbReference type="ChEBI" id="CHEBI:78530"/>
        <dbReference type="ChEBI" id="CHEBI:456215"/>
        <dbReference type="EC" id="6.1.1.10"/>
    </reaction>
</comment>
<keyword evidence="10" id="KW-0175">Coiled coil</keyword>